<comment type="caution">
    <text evidence="2">The sequence shown here is derived from an EMBL/GenBank/DDBJ whole genome shotgun (WGS) entry which is preliminary data.</text>
</comment>
<evidence type="ECO:0000256" key="1">
    <source>
        <dbReference type="SAM" id="MobiDB-lite"/>
    </source>
</evidence>
<evidence type="ECO:0000313" key="2">
    <source>
        <dbReference type="EMBL" id="KAJ7096549.1"/>
    </source>
</evidence>
<keyword evidence="3" id="KW-1185">Reference proteome</keyword>
<dbReference type="AlphaFoldDB" id="A0AAD6XVT4"/>
<gene>
    <name evidence="2" type="ORF">B0H15DRAFT_946021</name>
</gene>
<accession>A0AAD6XVT4</accession>
<name>A0AAD6XVT4_9AGAR</name>
<organism evidence="2 3">
    <name type="scientific">Mycena belliarum</name>
    <dbReference type="NCBI Taxonomy" id="1033014"/>
    <lineage>
        <taxon>Eukaryota</taxon>
        <taxon>Fungi</taxon>
        <taxon>Dikarya</taxon>
        <taxon>Basidiomycota</taxon>
        <taxon>Agaricomycotina</taxon>
        <taxon>Agaricomycetes</taxon>
        <taxon>Agaricomycetidae</taxon>
        <taxon>Agaricales</taxon>
        <taxon>Marasmiineae</taxon>
        <taxon>Mycenaceae</taxon>
        <taxon>Mycena</taxon>
    </lineage>
</organism>
<feature type="compositionally biased region" description="Gly residues" evidence="1">
    <location>
        <begin position="215"/>
        <end position="224"/>
    </location>
</feature>
<proteinExistence type="predicted"/>
<dbReference type="Proteomes" id="UP001222325">
    <property type="component" value="Unassembled WGS sequence"/>
</dbReference>
<dbReference type="InterPro" id="IPR037056">
    <property type="entry name" value="RNase_H1_N_sf"/>
</dbReference>
<dbReference type="EMBL" id="JARJCN010000011">
    <property type="protein sequence ID" value="KAJ7096549.1"/>
    <property type="molecule type" value="Genomic_DNA"/>
</dbReference>
<protein>
    <submittedName>
        <fullName evidence="2">Uncharacterized protein</fullName>
    </submittedName>
</protein>
<evidence type="ECO:0000313" key="3">
    <source>
        <dbReference type="Proteomes" id="UP001222325"/>
    </source>
</evidence>
<sequence>MVCYQEREPPSAIAPPPPCPDAAHSLFFDGITCLHALHAYITSTDNRFFIIKFMSSSTPTPPSAVTPQTEMLALAAQLQAIAQATAQAQALLTNVVLANSIVPVPSFVAGDAITPEDLAASIPEDADQQFYWVVLRGREPGLYRTVHAANQQTHRVPGQCMARKTGRAEALAFYAANYPERVQKWVPVPAPVPAASASATDPSAIDTPIDALTEAGGGSGADVV</sequence>
<feature type="region of interest" description="Disordered" evidence="1">
    <location>
        <begin position="196"/>
        <end position="224"/>
    </location>
</feature>
<reference evidence="2" key="1">
    <citation type="submission" date="2023-03" db="EMBL/GenBank/DDBJ databases">
        <title>Massive genome expansion in bonnet fungi (Mycena s.s.) driven by repeated elements and novel gene families across ecological guilds.</title>
        <authorList>
            <consortium name="Lawrence Berkeley National Laboratory"/>
            <person name="Harder C.B."/>
            <person name="Miyauchi S."/>
            <person name="Viragh M."/>
            <person name="Kuo A."/>
            <person name="Thoen E."/>
            <person name="Andreopoulos B."/>
            <person name="Lu D."/>
            <person name="Skrede I."/>
            <person name="Drula E."/>
            <person name="Henrissat B."/>
            <person name="Morin E."/>
            <person name="Kohler A."/>
            <person name="Barry K."/>
            <person name="LaButti K."/>
            <person name="Morin E."/>
            <person name="Salamov A."/>
            <person name="Lipzen A."/>
            <person name="Mereny Z."/>
            <person name="Hegedus B."/>
            <person name="Baldrian P."/>
            <person name="Stursova M."/>
            <person name="Weitz H."/>
            <person name="Taylor A."/>
            <person name="Grigoriev I.V."/>
            <person name="Nagy L.G."/>
            <person name="Martin F."/>
            <person name="Kauserud H."/>
        </authorList>
    </citation>
    <scope>NUCLEOTIDE SEQUENCE</scope>
    <source>
        <strain evidence="2">CBHHK173m</strain>
    </source>
</reference>
<dbReference type="Gene3D" id="3.40.970.10">
    <property type="entry name" value="Ribonuclease H1, N-terminal domain"/>
    <property type="match status" value="1"/>
</dbReference>